<evidence type="ECO:0000313" key="9">
    <source>
        <dbReference type="Proteomes" id="UP000070412"/>
    </source>
</evidence>
<dbReference type="PROSITE" id="PS00650">
    <property type="entry name" value="G_PROTEIN_RECEP_F2_2"/>
    <property type="match status" value="1"/>
</dbReference>
<evidence type="ECO:0000313" key="8">
    <source>
        <dbReference type="EnsemblMetazoa" id="KAF7494445.1"/>
    </source>
</evidence>
<dbReference type="GO" id="GO:0008528">
    <property type="term" value="F:G protein-coupled peptide receptor activity"/>
    <property type="evidence" value="ECO:0007669"/>
    <property type="project" value="TreeGrafter"/>
</dbReference>
<keyword evidence="4 5" id="KW-0472">Membrane</keyword>
<accession>A0A834VG42</accession>
<dbReference type="GO" id="GO:0007166">
    <property type="term" value="P:cell surface receptor signaling pathway"/>
    <property type="evidence" value="ECO:0007669"/>
    <property type="project" value="InterPro"/>
</dbReference>
<dbReference type="InterPro" id="IPR050332">
    <property type="entry name" value="GPCR_2"/>
</dbReference>
<feature type="domain" description="G-protein coupled receptors family 2 profile 2" evidence="6">
    <location>
        <begin position="1"/>
        <end position="155"/>
    </location>
</feature>
<dbReference type="Proteomes" id="UP000070412">
    <property type="component" value="Unassembled WGS sequence"/>
</dbReference>
<name>A0A834VG42_SARSC</name>
<dbReference type="PROSITE" id="PS50261">
    <property type="entry name" value="G_PROTEIN_RECEP_F2_4"/>
    <property type="match status" value="1"/>
</dbReference>
<evidence type="ECO:0000256" key="5">
    <source>
        <dbReference type="SAM" id="Phobius"/>
    </source>
</evidence>
<dbReference type="SUPFAM" id="SSF81321">
    <property type="entry name" value="Family A G protein-coupled receptor-like"/>
    <property type="match status" value="1"/>
</dbReference>
<evidence type="ECO:0000313" key="7">
    <source>
        <dbReference type="EMBL" id="KAF7494445.1"/>
    </source>
</evidence>
<dbReference type="Gene3D" id="1.20.1070.10">
    <property type="entry name" value="Rhodopsin 7-helix transmembrane proteins"/>
    <property type="match status" value="1"/>
</dbReference>
<organism evidence="7">
    <name type="scientific">Sarcoptes scabiei</name>
    <name type="common">Itch mite</name>
    <name type="synonym">Acarus scabiei</name>
    <dbReference type="NCBI Taxonomy" id="52283"/>
    <lineage>
        <taxon>Eukaryota</taxon>
        <taxon>Metazoa</taxon>
        <taxon>Ecdysozoa</taxon>
        <taxon>Arthropoda</taxon>
        <taxon>Chelicerata</taxon>
        <taxon>Arachnida</taxon>
        <taxon>Acari</taxon>
        <taxon>Acariformes</taxon>
        <taxon>Sarcoptiformes</taxon>
        <taxon>Astigmata</taxon>
        <taxon>Psoroptidia</taxon>
        <taxon>Sarcoptoidea</taxon>
        <taxon>Sarcoptidae</taxon>
        <taxon>Sarcoptinae</taxon>
        <taxon>Sarcoptes</taxon>
    </lineage>
</organism>
<evidence type="ECO:0000259" key="6">
    <source>
        <dbReference type="PROSITE" id="PS50261"/>
    </source>
</evidence>
<evidence type="ECO:0000256" key="3">
    <source>
        <dbReference type="ARBA" id="ARBA00022989"/>
    </source>
</evidence>
<dbReference type="InterPro" id="IPR017983">
    <property type="entry name" value="GPCR_2_secretin-like_CS"/>
</dbReference>
<evidence type="ECO:0000256" key="1">
    <source>
        <dbReference type="ARBA" id="ARBA00004141"/>
    </source>
</evidence>
<proteinExistence type="predicted"/>
<dbReference type="GO" id="GO:0005886">
    <property type="term" value="C:plasma membrane"/>
    <property type="evidence" value="ECO:0007669"/>
    <property type="project" value="TreeGrafter"/>
</dbReference>
<evidence type="ECO:0000256" key="2">
    <source>
        <dbReference type="ARBA" id="ARBA00022692"/>
    </source>
</evidence>
<gene>
    <name evidence="7" type="ORF">SSS_8283</name>
</gene>
<protein>
    <submittedName>
        <fullName evidence="7">Secretin receptor</fullName>
    </submittedName>
</protein>
<reference evidence="7" key="2">
    <citation type="submission" date="2020-01" db="EMBL/GenBank/DDBJ databases">
        <authorList>
            <person name="Korhonen P.K.K."/>
            <person name="Guangxu M.G."/>
            <person name="Wang T.W."/>
            <person name="Stroehlein A.J.S."/>
            <person name="Young N.D."/>
            <person name="Ang C.-S.A."/>
            <person name="Fernando D.W.F."/>
            <person name="Lu H.L."/>
            <person name="Taylor S.T."/>
            <person name="Ehtesham M.E.M."/>
            <person name="Najaraj S.H.N."/>
            <person name="Harsha G.H.G."/>
            <person name="Madugundu A.M."/>
            <person name="Renuse S.R."/>
            <person name="Holt D.H."/>
            <person name="Pandey A.P."/>
            <person name="Papenfuss A.P."/>
            <person name="Gasser R.B.G."/>
            <person name="Fischer K.F."/>
        </authorList>
    </citation>
    <scope>NUCLEOTIDE SEQUENCE</scope>
    <source>
        <strain evidence="7">SSS_KF_BRIS2020</strain>
    </source>
</reference>
<dbReference type="PRINTS" id="PR00249">
    <property type="entry name" value="GPCRSECRETIN"/>
</dbReference>
<keyword evidence="9" id="KW-1185">Reference proteome</keyword>
<sequence length="313" mass="37082">MNIFNDNSNIIPYVILGWCLPIPIVILWALMRSLYEDTRCWTTITNWKIFWIMRAPITIIIVLNFIFFINIIRVLFLKMFAQTAANYAPKYKYRTWFRSTLVLVPLFGVHYMIFLAFTTITFNSYDIFEIIWLYADLTFTTFQGCLVALLYCFFNHEVQIELKKLWSNLKQNFLNRHLNFLNTTNGNQSSMKTNSKFLPQQTLSRNTRNSLMSNCSTFFRKEIQINDSSDMKPSQHPLSDLNQSHFFQRQKSSELEARSNTIGNVGDCFDEISLEDKFDDIEEEDCGTMKRKKNINDYKLMMMVMRRNDETVI</sequence>
<dbReference type="OrthoDB" id="6433780at2759"/>
<dbReference type="InterPro" id="IPR017981">
    <property type="entry name" value="GPCR_2-like_7TM"/>
</dbReference>
<dbReference type="Pfam" id="PF00002">
    <property type="entry name" value="7tm_2"/>
    <property type="match status" value="1"/>
</dbReference>
<evidence type="ECO:0000256" key="4">
    <source>
        <dbReference type="ARBA" id="ARBA00023136"/>
    </source>
</evidence>
<dbReference type="PANTHER" id="PTHR45620">
    <property type="entry name" value="PDF RECEPTOR-LIKE PROTEIN-RELATED"/>
    <property type="match status" value="1"/>
</dbReference>
<dbReference type="EnsemblMetazoa" id="SSS_8283s_mrna">
    <property type="protein sequence ID" value="KAF7494445.1"/>
    <property type="gene ID" value="SSS_8283"/>
</dbReference>
<keyword evidence="3 5" id="KW-1133">Transmembrane helix</keyword>
<reference evidence="8" key="3">
    <citation type="submission" date="2022-06" db="UniProtKB">
        <authorList>
            <consortium name="EnsemblMetazoa"/>
        </authorList>
    </citation>
    <scope>IDENTIFICATION</scope>
</reference>
<comment type="subcellular location">
    <subcellularLocation>
        <location evidence="1">Membrane</location>
        <topology evidence="1">Multi-pass membrane protein</topology>
    </subcellularLocation>
</comment>
<feature type="transmembrane region" description="Helical" evidence="5">
    <location>
        <begin position="12"/>
        <end position="31"/>
    </location>
</feature>
<dbReference type="AlphaFoldDB" id="A0A834VG42"/>
<dbReference type="GO" id="GO:0007188">
    <property type="term" value="P:adenylate cyclase-modulating G protein-coupled receptor signaling pathway"/>
    <property type="evidence" value="ECO:0007669"/>
    <property type="project" value="TreeGrafter"/>
</dbReference>
<dbReference type="EMBL" id="WVUK01000053">
    <property type="protein sequence ID" value="KAF7494445.1"/>
    <property type="molecule type" value="Genomic_DNA"/>
</dbReference>
<dbReference type="GO" id="GO:0017046">
    <property type="term" value="F:peptide hormone binding"/>
    <property type="evidence" value="ECO:0007669"/>
    <property type="project" value="TreeGrafter"/>
</dbReference>
<dbReference type="PANTHER" id="PTHR45620:SF1">
    <property type="entry name" value="G-PROTEIN COUPLED RECEPTORS FAMILY 2 PROFILE 2 DOMAIN-CONTAINING PROTEIN"/>
    <property type="match status" value="1"/>
</dbReference>
<reference evidence="9" key="1">
    <citation type="journal article" date="2020" name="PLoS Negl. Trop. Dis.">
        <title>High-quality nuclear genome for Sarcoptes scabiei-A critical resource for a neglected parasite.</title>
        <authorList>
            <person name="Korhonen P.K."/>
            <person name="Gasser R.B."/>
            <person name="Ma G."/>
            <person name="Wang T."/>
            <person name="Stroehlein A.J."/>
            <person name="Young N.D."/>
            <person name="Ang C.S."/>
            <person name="Fernando D.D."/>
            <person name="Lu H.C."/>
            <person name="Taylor S."/>
            <person name="Reynolds S.L."/>
            <person name="Mofiz E."/>
            <person name="Najaraj S.H."/>
            <person name="Gowda H."/>
            <person name="Madugundu A."/>
            <person name="Renuse S."/>
            <person name="Holt D."/>
            <person name="Pandey A."/>
            <person name="Papenfuss A.T."/>
            <person name="Fischer K."/>
        </authorList>
    </citation>
    <scope>NUCLEOTIDE SEQUENCE [LARGE SCALE GENOMIC DNA]</scope>
</reference>
<keyword evidence="7" id="KW-0675">Receptor</keyword>
<feature type="transmembrane region" description="Helical" evidence="5">
    <location>
        <begin position="96"/>
        <end position="118"/>
    </location>
</feature>
<feature type="transmembrane region" description="Helical" evidence="5">
    <location>
        <begin position="51"/>
        <end position="76"/>
    </location>
</feature>
<keyword evidence="2 5" id="KW-0812">Transmembrane</keyword>
<feature type="transmembrane region" description="Helical" evidence="5">
    <location>
        <begin position="130"/>
        <end position="154"/>
    </location>
</feature>
<dbReference type="InterPro" id="IPR000832">
    <property type="entry name" value="GPCR_2_secretin-like"/>
</dbReference>